<dbReference type="EMBL" id="JBITMB010000001">
    <property type="protein sequence ID" value="MFI7439376.1"/>
    <property type="molecule type" value="Genomic_DNA"/>
</dbReference>
<evidence type="ECO:0000256" key="7">
    <source>
        <dbReference type="SAM" id="Phobius"/>
    </source>
</evidence>
<organism evidence="9 10">
    <name type="scientific">Nonomuraea indica</name>
    <dbReference type="NCBI Taxonomy" id="1581193"/>
    <lineage>
        <taxon>Bacteria</taxon>
        <taxon>Bacillati</taxon>
        <taxon>Actinomycetota</taxon>
        <taxon>Actinomycetes</taxon>
        <taxon>Streptosporangiales</taxon>
        <taxon>Streptosporangiaceae</taxon>
        <taxon>Nonomuraea</taxon>
    </lineage>
</organism>
<feature type="domain" description="Major facilitator superfamily (MFS) profile" evidence="8">
    <location>
        <begin position="25"/>
        <end position="476"/>
    </location>
</feature>
<feature type="transmembrane region" description="Helical" evidence="7">
    <location>
        <begin position="91"/>
        <end position="110"/>
    </location>
</feature>
<evidence type="ECO:0000256" key="1">
    <source>
        <dbReference type="ARBA" id="ARBA00004651"/>
    </source>
</evidence>
<dbReference type="CDD" id="cd17321">
    <property type="entry name" value="MFS_MMR_MDR_like"/>
    <property type="match status" value="1"/>
</dbReference>
<protein>
    <submittedName>
        <fullName evidence="9">MFS transporter</fullName>
    </submittedName>
</protein>
<keyword evidence="5 7" id="KW-0472">Membrane</keyword>
<dbReference type="SUPFAM" id="SSF103473">
    <property type="entry name" value="MFS general substrate transporter"/>
    <property type="match status" value="1"/>
</dbReference>
<feature type="transmembrane region" description="Helical" evidence="7">
    <location>
        <begin position="116"/>
        <end position="137"/>
    </location>
</feature>
<dbReference type="Proteomes" id="UP001612928">
    <property type="component" value="Unassembled WGS sequence"/>
</dbReference>
<dbReference type="Gene3D" id="1.20.1720.10">
    <property type="entry name" value="Multidrug resistance protein D"/>
    <property type="match status" value="1"/>
</dbReference>
<proteinExistence type="predicted"/>
<keyword evidence="10" id="KW-1185">Reference proteome</keyword>
<dbReference type="InterPro" id="IPR020846">
    <property type="entry name" value="MFS_dom"/>
</dbReference>
<feature type="transmembrane region" description="Helical" evidence="7">
    <location>
        <begin position="312"/>
        <end position="331"/>
    </location>
</feature>
<feature type="transmembrane region" description="Helical" evidence="7">
    <location>
        <begin position="22"/>
        <end position="41"/>
    </location>
</feature>
<dbReference type="PANTHER" id="PTHR42718">
    <property type="entry name" value="MAJOR FACILITATOR SUPERFAMILY MULTIDRUG TRANSPORTER MFSC"/>
    <property type="match status" value="1"/>
</dbReference>
<comment type="caution">
    <text evidence="9">The sequence shown here is derived from an EMBL/GenBank/DDBJ whole genome shotgun (WGS) entry which is preliminary data.</text>
</comment>
<name>A0ABW8A007_9ACTN</name>
<comment type="subcellular location">
    <subcellularLocation>
        <location evidence="1">Cell membrane</location>
        <topology evidence="1">Multi-pass membrane protein</topology>
    </subcellularLocation>
</comment>
<evidence type="ECO:0000256" key="3">
    <source>
        <dbReference type="ARBA" id="ARBA00022692"/>
    </source>
</evidence>
<dbReference type="Gene3D" id="1.20.1250.20">
    <property type="entry name" value="MFS general substrate transporter like domains"/>
    <property type="match status" value="1"/>
</dbReference>
<feature type="transmembrane region" description="Helical" evidence="7">
    <location>
        <begin position="61"/>
        <end position="79"/>
    </location>
</feature>
<feature type="transmembrane region" description="Helical" evidence="7">
    <location>
        <begin position="149"/>
        <end position="174"/>
    </location>
</feature>
<keyword evidence="3 7" id="KW-0812">Transmembrane</keyword>
<evidence type="ECO:0000256" key="6">
    <source>
        <dbReference type="SAM" id="MobiDB-lite"/>
    </source>
</evidence>
<feature type="transmembrane region" description="Helical" evidence="7">
    <location>
        <begin position="239"/>
        <end position="259"/>
    </location>
</feature>
<evidence type="ECO:0000256" key="2">
    <source>
        <dbReference type="ARBA" id="ARBA00022448"/>
    </source>
</evidence>
<feature type="transmembrane region" description="Helical" evidence="7">
    <location>
        <begin position="453"/>
        <end position="471"/>
    </location>
</feature>
<sequence>MTPATPPGPGPGPTSPARRPPLTWALIALSLSMLLPSLGISIANVGLPSLAAAFDAPFDEIQWVVIAYLLSVTTLIVGAGRLGDIAGRRRLLLGGVIVFTIATLLCGLAPNLPLLVAARALQGAGAACMMALTMALAGETVPQERTGSVMGLLGTMSAIGTALGPSLGGVLIAVLGWRAIFLAAVPLGLLTLTLAIRVLPASPPAATAARRRLDIAGTVLLAITLGAYALAMTTAGGSFGPLSVGLLIASGAGLAAFVVTERRVSSPLLTLSTLRDPVLASGLTTSALVSTVMMTTLVVGPFHLARSLGLDPALVGLVMSAGPVVSALTGVPAGRATDRFGTGAMVLAGLGGIIAGTVALALMPASAGVLGYVLPLVATTASYALFQAANNTAVMRDVAPHQRGLVSGMLNLSRNLGLVTGASVMGAVFALAAGTGDVAAAEPGDVARGASGAFAVSAALVALGLAVVLALRTRHRRRPGDPGAGAVPADAPSRTPTGPSA</sequence>
<keyword evidence="2" id="KW-0813">Transport</keyword>
<feature type="transmembrane region" description="Helical" evidence="7">
    <location>
        <begin position="213"/>
        <end position="233"/>
    </location>
</feature>
<dbReference type="InterPro" id="IPR011701">
    <property type="entry name" value="MFS"/>
</dbReference>
<feature type="transmembrane region" description="Helical" evidence="7">
    <location>
        <begin position="279"/>
        <end position="300"/>
    </location>
</feature>
<evidence type="ECO:0000313" key="10">
    <source>
        <dbReference type="Proteomes" id="UP001612928"/>
    </source>
</evidence>
<feature type="region of interest" description="Disordered" evidence="6">
    <location>
        <begin position="477"/>
        <end position="501"/>
    </location>
</feature>
<evidence type="ECO:0000256" key="4">
    <source>
        <dbReference type="ARBA" id="ARBA00022989"/>
    </source>
</evidence>
<keyword evidence="4 7" id="KW-1133">Transmembrane helix</keyword>
<dbReference type="PRINTS" id="PR01036">
    <property type="entry name" value="TCRTETB"/>
</dbReference>
<dbReference type="PROSITE" id="PS50850">
    <property type="entry name" value="MFS"/>
    <property type="match status" value="1"/>
</dbReference>
<feature type="transmembrane region" description="Helical" evidence="7">
    <location>
        <begin position="416"/>
        <end position="433"/>
    </location>
</feature>
<gene>
    <name evidence="9" type="ORF">ACIBP5_05345</name>
</gene>
<feature type="transmembrane region" description="Helical" evidence="7">
    <location>
        <begin position="369"/>
        <end position="386"/>
    </location>
</feature>
<dbReference type="RefSeq" id="WP_397018945.1">
    <property type="nucleotide sequence ID" value="NZ_JBITMB010000001.1"/>
</dbReference>
<feature type="transmembrane region" description="Helical" evidence="7">
    <location>
        <begin position="343"/>
        <end position="363"/>
    </location>
</feature>
<feature type="transmembrane region" description="Helical" evidence="7">
    <location>
        <begin position="180"/>
        <end position="201"/>
    </location>
</feature>
<dbReference type="Pfam" id="PF07690">
    <property type="entry name" value="MFS_1"/>
    <property type="match status" value="1"/>
</dbReference>
<evidence type="ECO:0000313" key="9">
    <source>
        <dbReference type="EMBL" id="MFI7439376.1"/>
    </source>
</evidence>
<dbReference type="InterPro" id="IPR036259">
    <property type="entry name" value="MFS_trans_sf"/>
</dbReference>
<evidence type="ECO:0000259" key="8">
    <source>
        <dbReference type="PROSITE" id="PS50850"/>
    </source>
</evidence>
<reference evidence="9 10" key="1">
    <citation type="submission" date="2024-10" db="EMBL/GenBank/DDBJ databases">
        <title>The Natural Products Discovery Center: Release of the First 8490 Sequenced Strains for Exploring Actinobacteria Biosynthetic Diversity.</title>
        <authorList>
            <person name="Kalkreuter E."/>
            <person name="Kautsar S.A."/>
            <person name="Yang D."/>
            <person name="Bader C.D."/>
            <person name="Teijaro C.N."/>
            <person name="Fluegel L."/>
            <person name="Davis C.M."/>
            <person name="Simpson J.R."/>
            <person name="Lauterbach L."/>
            <person name="Steele A.D."/>
            <person name="Gui C."/>
            <person name="Meng S."/>
            <person name="Li G."/>
            <person name="Viehrig K."/>
            <person name="Ye F."/>
            <person name="Su P."/>
            <person name="Kiefer A.F."/>
            <person name="Nichols A."/>
            <person name="Cepeda A.J."/>
            <person name="Yan W."/>
            <person name="Fan B."/>
            <person name="Jiang Y."/>
            <person name="Adhikari A."/>
            <person name="Zheng C.-J."/>
            <person name="Schuster L."/>
            <person name="Cowan T.M."/>
            <person name="Smanski M.J."/>
            <person name="Chevrette M.G."/>
            <person name="De Carvalho L.P.S."/>
            <person name="Shen B."/>
        </authorList>
    </citation>
    <scope>NUCLEOTIDE SEQUENCE [LARGE SCALE GENOMIC DNA]</scope>
    <source>
        <strain evidence="9 10">NPDC049503</strain>
    </source>
</reference>
<dbReference type="PANTHER" id="PTHR42718:SF9">
    <property type="entry name" value="MAJOR FACILITATOR SUPERFAMILY MULTIDRUG TRANSPORTER MFSC"/>
    <property type="match status" value="1"/>
</dbReference>
<accession>A0ABW8A007</accession>
<evidence type="ECO:0000256" key="5">
    <source>
        <dbReference type="ARBA" id="ARBA00023136"/>
    </source>
</evidence>